<sequence length="78" mass="8316">MQRERSQYGTGGFRADGWRTARACGPNGGNCVEVNLTSPNAVGVRDTKRWTGDVRLAVSPGSWQAFLGAARSGRFDGA</sequence>
<feature type="domain" description="DUF397" evidence="1">
    <location>
        <begin position="17"/>
        <end position="71"/>
    </location>
</feature>
<dbReference type="InterPro" id="IPR007278">
    <property type="entry name" value="DUF397"/>
</dbReference>
<evidence type="ECO:0000313" key="2">
    <source>
        <dbReference type="EMBL" id="MBE9375391.1"/>
    </source>
</evidence>
<comment type="caution">
    <text evidence="2">The sequence shown here is derived from an EMBL/GenBank/DDBJ whole genome shotgun (WGS) entry which is preliminary data.</text>
</comment>
<evidence type="ECO:0000313" key="3">
    <source>
        <dbReference type="Proteomes" id="UP000598360"/>
    </source>
</evidence>
<organism evidence="2 3">
    <name type="scientific">Saccharopolyspora montiporae</name>
    <dbReference type="NCBI Taxonomy" id="2781240"/>
    <lineage>
        <taxon>Bacteria</taxon>
        <taxon>Bacillati</taxon>
        <taxon>Actinomycetota</taxon>
        <taxon>Actinomycetes</taxon>
        <taxon>Pseudonocardiales</taxon>
        <taxon>Pseudonocardiaceae</taxon>
        <taxon>Saccharopolyspora</taxon>
    </lineage>
</organism>
<protein>
    <submittedName>
        <fullName evidence="2">DUF397 domain-containing protein</fullName>
    </submittedName>
</protein>
<dbReference type="EMBL" id="JADEYC010000020">
    <property type="protein sequence ID" value="MBE9375391.1"/>
    <property type="molecule type" value="Genomic_DNA"/>
</dbReference>
<dbReference type="Proteomes" id="UP000598360">
    <property type="component" value="Unassembled WGS sequence"/>
</dbReference>
<dbReference type="RefSeq" id="WP_193928842.1">
    <property type="nucleotide sequence ID" value="NZ_JADEYC010000020.1"/>
</dbReference>
<evidence type="ECO:0000259" key="1">
    <source>
        <dbReference type="Pfam" id="PF04149"/>
    </source>
</evidence>
<reference evidence="2" key="1">
    <citation type="submission" date="2020-10" db="EMBL/GenBank/DDBJ databases">
        <title>Diversity and distribution of actinomycetes associated with coral in the coast of Hainan.</title>
        <authorList>
            <person name="Li F."/>
        </authorList>
    </citation>
    <scope>NUCLEOTIDE SEQUENCE</scope>
    <source>
        <strain evidence="2">HNM0983</strain>
    </source>
</reference>
<proteinExistence type="predicted"/>
<dbReference type="AlphaFoldDB" id="A0A929BAS1"/>
<name>A0A929BAS1_9PSEU</name>
<accession>A0A929BAS1</accession>
<dbReference type="Pfam" id="PF04149">
    <property type="entry name" value="DUF397"/>
    <property type="match status" value="1"/>
</dbReference>
<keyword evidence="3" id="KW-1185">Reference proteome</keyword>
<gene>
    <name evidence="2" type="ORF">IQ251_13140</name>
</gene>